<dbReference type="AlphaFoldDB" id="A0A178IM37"/>
<sequence>MAVAEKHSERFRSRNVSIIAKGAGTEGGRGKNGNFMEGNSQPSKVVKRGAFHLLDSHNDITPGSIRMEGEVETFPRRFV</sequence>
<proteinExistence type="predicted"/>
<comment type="caution">
    <text evidence="2">The sequence shown here is derived from an EMBL/GenBank/DDBJ whole genome shotgun (WGS) entry which is preliminary data.</text>
</comment>
<dbReference type="STRING" id="1184151.AW736_08220"/>
<evidence type="ECO:0000313" key="4">
    <source>
        <dbReference type="Proteomes" id="UP000078486"/>
    </source>
</evidence>
<evidence type="ECO:0000256" key="1">
    <source>
        <dbReference type="SAM" id="MobiDB-lite"/>
    </source>
</evidence>
<feature type="region of interest" description="Disordered" evidence="1">
    <location>
        <begin position="1"/>
        <end position="42"/>
    </location>
</feature>
<gene>
    <name evidence="2" type="ORF">AW736_08220</name>
    <name evidence="3" type="ORF">AW736_26685</name>
</gene>
<protein>
    <submittedName>
        <fullName evidence="2">Uncharacterized protein</fullName>
    </submittedName>
</protein>
<feature type="compositionally biased region" description="Basic and acidic residues" evidence="1">
    <location>
        <begin position="1"/>
        <end position="12"/>
    </location>
</feature>
<reference evidence="2 4" key="1">
    <citation type="submission" date="2016-01" db="EMBL/GenBank/DDBJ databases">
        <title>High potential of lignocellulose degradation of a new Verrucomicrobia species.</title>
        <authorList>
            <person name="Wang Y."/>
            <person name="Shi Y."/>
            <person name="Qiu Z."/>
            <person name="Liu S."/>
            <person name="Yang H."/>
        </authorList>
    </citation>
    <scope>NUCLEOTIDE SEQUENCE [LARGE SCALE GENOMIC DNA]</scope>
    <source>
        <strain evidence="2 4">TSB47</strain>
    </source>
</reference>
<dbReference type="EMBL" id="LRRQ01000007">
    <property type="protein sequence ID" value="OAM91849.1"/>
    <property type="molecule type" value="Genomic_DNA"/>
</dbReference>
<dbReference type="Proteomes" id="UP000078486">
    <property type="component" value="Unassembled WGS sequence"/>
</dbReference>
<evidence type="ECO:0000313" key="3">
    <source>
        <dbReference type="EMBL" id="OAM91849.1"/>
    </source>
</evidence>
<accession>A0A178IM37</accession>
<name>A0A178IM37_9BACT</name>
<organism evidence="2 4">
    <name type="scientific">Termitidicoccus mucosus</name>
    <dbReference type="NCBI Taxonomy" id="1184151"/>
    <lineage>
        <taxon>Bacteria</taxon>
        <taxon>Pseudomonadati</taxon>
        <taxon>Verrucomicrobiota</taxon>
        <taxon>Opitutia</taxon>
        <taxon>Opitutales</taxon>
        <taxon>Opitutaceae</taxon>
        <taxon>Termitidicoccus</taxon>
    </lineage>
</organism>
<evidence type="ECO:0000313" key="2">
    <source>
        <dbReference type="EMBL" id="OAM90367.1"/>
    </source>
</evidence>
<dbReference type="EMBL" id="LRRQ01000059">
    <property type="protein sequence ID" value="OAM90367.1"/>
    <property type="molecule type" value="Genomic_DNA"/>
</dbReference>
<keyword evidence="4" id="KW-1185">Reference proteome</keyword>